<feature type="region of interest" description="Disordered" evidence="3">
    <location>
        <begin position="462"/>
        <end position="485"/>
    </location>
</feature>
<dbReference type="InterPro" id="IPR000608">
    <property type="entry name" value="UBC"/>
</dbReference>
<feature type="compositionally biased region" description="Basic and acidic residues" evidence="3">
    <location>
        <begin position="464"/>
        <end position="482"/>
    </location>
</feature>
<dbReference type="EMBL" id="KL142367">
    <property type="protein sequence ID" value="KDR85357.1"/>
    <property type="molecule type" value="Genomic_DNA"/>
</dbReference>
<protein>
    <recommendedName>
        <fullName evidence="4">UBC core domain-containing protein</fullName>
    </recommendedName>
</protein>
<dbReference type="OrthoDB" id="1926878at2759"/>
<evidence type="ECO:0000313" key="5">
    <source>
        <dbReference type="EMBL" id="KDR85357.1"/>
    </source>
</evidence>
<dbReference type="CDD" id="cd23837">
    <property type="entry name" value="UBCc_UBE2O"/>
    <property type="match status" value="1"/>
</dbReference>
<dbReference type="InterPro" id="IPR016135">
    <property type="entry name" value="UBQ-conjugating_enzyme/RWD"/>
</dbReference>
<evidence type="ECO:0000256" key="1">
    <source>
        <dbReference type="ARBA" id="ARBA00022679"/>
    </source>
</evidence>
<dbReference type="PROSITE" id="PS50127">
    <property type="entry name" value="UBC_2"/>
    <property type="match status" value="1"/>
</dbReference>
<dbReference type="GO" id="GO:0061631">
    <property type="term" value="F:ubiquitin conjugating enzyme activity"/>
    <property type="evidence" value="ECO:0007669"/>
    <property type="project" value="TreeGrafter"/>
</dbReference>
<keyword evidence="2" id="KW-0833">Ubl conjugation pathway</keyword>
<name>A0A067TSQ9_GALM3</name>
<organism evidence="5 6">
    <name type="scientific">Galerina marginata (strain CBS 339.88)</name>
    <dbReference type="NCBI Taxonomy" id="685588"/>
    <lineage>
        <taxon>Eukaryota</taxon>
        <taxon>Fungi</taxon>
        <taxon>Dikarya</taxon>
        <taxon>Basidiomycota</taxon>
        <taxon>Agaricomycotina</taxon>
        <taxon>Agaricomycetes</taxon>
        <taxon>Agaricomycetidae</taxon>
        <taxon>Agaricales</taxon>
        <taxon>Agaricineae</taxon>
        <taxon>Strophariaceae</taxon>
        <taxon>Galerina</taxon>
    </lineage>
</organism>
<dbReference type="STRING" id="685588.A0A067TSQ9"/>
<sequence>MSAQESMMAHGTVTKLFQQDIVQKISSPEYYGIVLRCWHDAEEVPPAIPPLDPLMRPLAYGEVGVTFTSHGGEREILFQSDLHLLDRAFQPGDYCKRSFDDVRAGVVTNIAVKGRIAHAISGEKVEGWRTLDDLEERVDAEIGDYVVFDDWIGQIVEVFDESIIQISSGQLVRLPELGSRLTVGEMGPNILPPSPNVQNLFGLLQTGGKDIVVAVKHNTYTIAWLAVNQALESSIAENKTRPKKFWYGEDLGQLKLIRGRSDLEMRVGDRVRMKNASGMPFTSHGHPGDPTGVIQIQTFLVTETSTELEIVWQDGQKETLKSVEVIPYLNPDEYDCWPGDHVVWKTEDGSCPAIVQSVNAAERTALILLPDTGAIELASLLEIDAHGNSDHNTANPHAEGFGVRRGDFVFIHTPGTTNGLERPKVPRIGEIEPWVRENPFYGNGEYSGWRKELHDLGSSIAAQRAHDQPPDKLIQRPTKGDGELSWSGEVTGLNLDGTVEVTHPDWTVCTYPMERLTRLYDGIEQLEDDVWDAGSEGSHYSDADEWAMDVEDQQQPGLSVEWELSSTGGVHGDDDTSVQEYEDDADLMEVDRALWSPEPETPIPDANEADLPDIPGYKQPVQEVQPALDISEESTTIQATDSQSDDFSGGIKWNRFEILSSAPPDHAFFSSPPAQPSKAFLGRLSKEYRVLRSSLPDSILVRAYEDRTDLLRSLIVGPENTPYQDAPFVIDWMLDSNFPHSPPIAHFLSWTNGNGRVNPNLYEEGKVCLSILGTWSGDRHEVWSAARSSLLQAFVSIQGLVLVKEPWFCEPAYDKLRGTEEATINSRLYSEKAYVLSRGFVRRALEIPLGGLEPEITQLYHNERRLQKVIDDAEHLVQKSKANSEIAPEDQDLAVPRLSAGGIITLERTLIKLRSLLKDSD</sequence>
<dbReference type="SUPFAM" id="SSF54495">
    <property type="entry name" value="UBC-like"/>
    <property type="match status" value="1"/>
</dbReference>
<keyword evidence="6" id="KW-1185">Reference proteome</keyword>
<dbReference type="AlphaFoldDB" id="A0A067TSQ9"/>
<evidence type="ECO:0000256" key="2">
    <source>
        <dbReference type="ARBA" id="ARBA00022786"/>
    </source>
</evidence>
<feature type="domain" description="UBC core" evidence="4">
    <location>
        <begin position="679"/>
        <end position="846"/>
    </location>
</feature>
<proteinExistence type="predicted"/>
<dbReference type="Gene3D" id="3.10.110.10">
    <property type="entry name" value="Ubiquitin Conjugating Enzyme"/>
    <property type="match status" value="1"/>
</dbReference>
<dbReference type="PANTHER" id="PTHR46116">
    <property type="entry name" value="(E3-INDEPENDENT) E2 UBIQUITIN-CONJUGATING ENZYME"/>
    <property type="match status" value="1"/>
</dbReference>
<dbReference type="SMART" id="SM00212">
    <property type="entry name" value="UBCc"/>
    <property type="match status" value="1"/>
</dbReference>
<dbReference type="Proteomes" id="UP000027222">
    <property type="component" value="Unassembled WGS sequence"/>
</dbReference>
<keyword evidence="1" id="KW-0808">Transferase</keyword>
<evidence type="ECO:0000313" key="6">
    <source>
        <dbReference type="Proteomes" id="UP000027222"/>
    </source>
</evidence>
<evidence type="ECO:0000259" key="4">
    <source>
        <dbReference type="PROSITE" id="PS50127"/>
    </source>
</evidence>
<reference evidence="6" key="1">
    <citation type="journal article" date="2014" name="Proc. Natl. Acad. Sci. U.S.A.">
        <title>Extensive sampling of basidiomycete genomes demonstrates inadequacy of the white-rot/brown-rot paradigm for wood decay fungi.</title>
        <authorList>
            <person name="Riley R."/>
            <person name="Salamov A.A."/>
            <person name="Brown D.W."/>
            <person name="Nagy L.G."/>
            <person name="Floudas D."/>
            <person name="Held B.W."/>
            <person name="Levasseur A."/>
            <person name="Lombard V."/>
            <person name="Morin E."/>
            <person name="Otillar R."/>
            <person name="Lindquist E.A."/>
            <person name="Sun H."/>
            <person name="LaButti K.M."/>
            <person name="Schmutz J."/>
            <person name="Jabbour D."/>
            <person name="Luo H."/>
            <person name="Baker S.E."/>
            <person name="Pisabarro A.G."/>
            <person name="Walton J.D."/>
            <person name="Blanchette R.A."/>
            <person name="Henrissat B."/>
            <person name="Martin F."/>
            <person name="Cullen D."/>
            <person name="Hibbett D.S."/>
            <person name="Grigoriev I.V."/>
        </authorList>
    </citation>
    <scope>NUCLEOTIDE SEQUENCE [LARGE SCALE GENOMIC DNA]</scope>
    <source>
        <strain evidence="6">CBS 339.88</strain>
    </source>
</reference>
<dbReference type="PANTHER" id="PTHR46116:SF15">
    <property type="entry name" value="(E3-INDEPENDENT) E2 UBIQUITIN-CONJUGATING ENZYME"/>
    <property type="match status" value="1"/>
</dbReference>
<dbReference type="HOGENOM" id="CLU_005619_0_0_1"/>
<dbReference type="Pfam" id="PF00179">
    <property type="entry name" value="UQ_con"/>
    <property type="match status" value="1"/>
</dbReference>
<evidence type="ECO:0000256" key="3">
    <source>
        <dbReference type="SAM" id="MobiDB-lite"/>
    </source>
</evidence>
<accession>A0A067TSQ9</accession>
<gene>
    <name evidence="5" type="ORF">GALMADRAFT_234183</name>
</gene>